<dbReference type="PANTHER" id="PTHR11102">
    <property type="entry name" value="SEL-1-LIKE PROTEIN"/>
    <property type="match status" value="1"/>
</dbReference>
<proteinExistence type="predicted"/>
<name>A0ABW0G8T4_9PROT</name>
<dbReference type="InterPro" id="IPR011990">
    <property type="entry name" value="TPR-like_helical_dom_sf"/>
</dbReference>
<keyword evidence="3" id="KW-1185">Reference proteome</keyword>
<accession>A0ABW0G8T4</accession>
<comment type="caution">
    <text evidence="2">The sequence shown here is derived from an EMBL/GenBank/DDBJ whole genome shotgun (WGS) entry which is preliminary data.</text>
</comment>
<dbReference type="SUPFAM" id="SSF81901">
    <property type="entry name" value="HCP-like"/>
    <property type="match status" value="1"/>
</dbReference>
<organism evidence="2 3">
    <name type="scientific">Azospirillum himalayense</name>
    <dbReference type="NCBI Taxonomy" id="654847"/>
    <lineage>
        <taxon>Bacteria</taxon>
        <taxon>Pseudomonadati</taxon>
        <taxon>Pseudomonadota</taxon>
        <taxon>Alphaproteobacteria</taxon>
        <taxon>Rhodospirillales</taxon>
        <taxon>Azospirillaceae</taxon>
        <taxon>Azospirillum</taxon>
    </lineage>
</organism>
<dbReference type="Proteomes" id="UP001596166">
    <property type="component" value="Unassembled WGS sequence"/>
</dbReference>
<dbReference type="RefSeq" id="WP_376997119.1">
    <property type="nucleotide sequence ID" value="NZ_JBHSLC010000045.1"/>
</dbReference>
<dbReference type="SMART" id="SM00671">
    <property type="entry name" value="SEL1"/>
    <property type="match status" value="4"/>
</dbReference>
<dbReference type="EMBL" id="JBHSLC010000045">
    <property type="protein sequence ID" value="MFC5357462.1"/>
    <property type="molecule type" value="Genomic_DNA"/>
</dbReference>
<evidence type="ECO:0000313" key="3">
    <source>
        <dbReference type="Proteomes" id="UP001596166"/>
    </source>
</evidence>
<dbReference type="InterPro" id="IPR050767">
    <property type="entry name" value="Sel1_AlgK"/>
</dbReference>
<protein>
    <submittedName>
        <fullName evidence="2">Tetratricopeptide repeat protein</fullName>
    </submittedName>
</protein>
<feature type="region of interest" description="Disordered" evidence="1">
    <location>
        <begin position="221"/>
        <end position="243"/>
    </location>
</feature>
<reference evidence="3" key="1">
    <citation type="journal article" date="2019" name="Int. J. Syst. Evol. Microbiol.">
        <title>The Global Catalogue of Microorganisms (GCM) 10K type strain sequencing project: providing services to taxonomists for standard genome sequencing and annotation.</title>
        <authorList>
            <consortium name="The Broad Institute Genomics Platform"/>
            <consortium name="The Broad Institute Genome Sequencing Center for Infectious Disease"/>
            <person name="Wu L."/>
            <person name="Ma J."/>
        </authorList>
    </citation>
    <scope>NUCLEOTIDE SEQUENCE [LARGE SCALE GENOMIC DNA]</scope>
    <source>
        <strain evidence="3">CCUG 58760</strain>
    </source>
</reference>
<evidence type="ECO:0000256" key="1">
    <source>
        <dbReference type="SAM" id="MobiDB-lite"/>
    </source>
</evidence>
<dbReference type="PANTHER" id="PTHR11102:SF160">
    <property type="entry name" value="ERAD-ASSOCIATED E3 UBIQUITIN-PROTEIN LIGASE COMPONENT HRD3"/>
    <property type="match status" value="1"/>
</dbReference>
<dbReference type="InterPro" id="IPR006597">
    <property type="entry name" value="Sel1-like"/>
</dbReference>
<sequence length="243" mass="25640">MAQAMGDAATLPTAGPDIIDVQLALGQQCLDRGGAGRAQAVEWFRIAARSGDARAVNMLGRCHEHGWGVPADPVLAAAHYRRAADLGDAWALFNLADLHCRGLGVPADDAEAYRLYAAAARRGNVKALNMLGLFHEAGRAVAEDGAGARQLFQAAAEGGDCWGRFNHARLLLQDGRTEAALAWFARALETGFPDFYFGMAAALADQPDPRLRALAWRAGELAGGSCPSPVPGEGRGPRKAREG</sequence>
<gene>
    <name evidence="2" type="ORF">ACFPMG_20840</name>
</gene>
<dbReference type="Gene3D" id="1.25.40.10">
    <property type="entry name" value="Tetratricopeptide repeat domain"/>
    <property type="match status" value="1"/>
</dbReference>
<evidence type="ECO:0000313" key="2">
    <source>
        <dbReference type="EMBL" id="MFC5357462.1"/>
    </source>
</evidence>
<dbReference type="Pfam" id="PF08238">
    <property type="entry name" value="Sel1"/>
    <property type="match status" value="4"/>
</dbReference>